<dbReference type="AlphaFoldDB" id="A0A4R8M6H4"/>
<reference evidence="7 8" key="1">
    <citation type="submission" date="2019-03" db="EMBL/GenBank/DDBJ databases">
        <title>Genomic Encyclopedia of Type Strains, Phase IV (KMG-IV): sequencing the most valuable type-strain genomes for metagenomic binning, comparative biology and taxonomic classification.</title>
        <authorList>
            <person name="Goeker M."/>
        </authorList>
    </citation>
    <scope>NUCLEOTIDE SEQUENCE [LARGE SCALE GENOMIC DNA]</scope>
    <source>
        <strain evidence="7 8">DSM 25964</strain>
    </source>
</reference>
<comment type="subcellular location">
    <subcellularLocation>
        <location evidence="1">Cell membrane</location>
        <topology evidence="1">Multi-pass membrane protein</topology>
    </subcellularLocation>
</comment>
<evidence type="ECO:0000313" key="8">
    <source>
        <dbReference type="Proteomes" id="UP000295066"/>
    </source>
</evidence>
<dbReference type="PANTHER" id="PTHR30086">
    <property type="entry name" value="ARGININE EXPORTER PROTEIN ARGO"/>
    <property type="match status" value="1"/>
</dbReference>
<dbReference type="EMBL" id="SORI01000016">
    <property type="protein sequence ID" value="TDY57028.1"/>
    <property type="molecule type" value="Genomic_DNA"/>
</dbReference>
<comment type="caution">
    <text evidence="7">The sequence shown here is derived from an EMBL/GenBank/DDBJ whole genome shotgun (WGS) entry which is preliminary data.</text>
</comment>
<dbReference type="GO" id="GO:0005886">
    <property type="term" value="C:plasma membrane"/>
    <property type="evidence" value="ECO:0007669"/>
    <property type="project" value="UniProtKB-SubCell"/>
</dbReference>
<evidence type="ECO:0000256" key="1">
    <source>
        <dbReference type="ARBA" id="ARBA00004651"/>
    </source>
</evidence>
<dbReference type="Pfam" id="PF01810">
    <property type="entry name" value="LysE"/>
    <property type="match status" value="1"/>
</dbReference>
<dbReference type="GO" id="GO:0015171">
    <property type="term" value="F:amino acid transmembrane transporter activity"/>
    <property type="evidence" value="ECO:0007669"/>
    <property type="project" value="TreeGrafter"/>
</dbReference>
<dbReference type="InterPro" id="IPR001123">
    <property type="entry name" value="LeuE-type"/>
</dbReference>
<feature type="transmembrane region" description="Helical" evidence="6">
    <location>
        <begin position="141"/>
        <end position="165"/>
    </location>
</feature>
<keyword evidence="3 6" id="KW-0812">Transmembrane</keyword>
<evidence type="ECO:0000256" key="4">
    <source>
        <dbReference type="ARBA" id="ARBA00022989"/>
    </source>
</evidence>
<feature type="transmembrane region" description="Helical" evidence="6">
    <location>
        <begin position="6"/>
        <end position="25"/>
    </location>
</feature>
<evidence type="ECO:0000256" key="5">
    <source>
        <dbReference type="ARBA" id="ARBA00023136"/>
    </source>
</evidence>
<dbReference type="PANTHER" id="PTHR30086:SF20">
    <property type="entry name" value="ARGININE EXPORTER PROTEIN ARGO-RELATED"/>
    <property type="match status" value="1"/>
</dbReference>
<feature type="transmembrane region" description="Helical" evidence="6">
    <location>
        <begin position="177"/>
        <end position="201"/>
    </location>
</feature>
<protein>
    <submittedName>
        <fullName evidence="7">Threonine/homoserine/homoserine lactone efflux protein</fullName>
    </submittedName>
</protein>
<evidence type="ECO:0000256" key="3">
    <source>
        <dbReference type="ARBA" id="ARBA00022692"/>
    </source>
</evidence>
<keyword evidence="8" id="KW-1185">Reference proteome</keyword>
<evidence type="ECO:0000256" key="2">
    <source>
        <dbReference type="ARBA" id="ARBA00022475"/>
    </source>
</evidence>
<feature type="transmembrane region" description="Helical" evidence="6">
    <location>
        <begin position="67"/>
        <end position="85"/>
    </location>
</feature>
<keyword evidence="4 6" id="KW-1133">Transmembrane helix</keyword>
<feature type="transmembrane region" description="Helical" evidence="6">
    <location>
        <begin position="116"/>
        <end position="135"/>
    </location>
</feature>
<dbReference type="GO" id="GO:0033228">
    <property type="term" value="P:cysteine export across plasma membrane"/>
    <property type="evidence" value="ECO:0007669"/>
    <property type="project" value="TreeGrafter"/>
</dbReference>
<accession>A0A4R8M6H4</accession>
<evidence type="ECO:0000256" key="6">
    <source>
        <dbReference type="SAM" id="Phobius"/>
    </source>
</evidence>
<sequence>MEWTAFLTYVLIASHTPGPNIIFAMNTARIHGFFGALPLVSGMISGLVIIMTGCAAFNLLLVRLLPAVLPWFRAAGAAYILWLAWKIAFPKPREGGEEGSVPAAPGFRQGFVLQFLNPKVILFGLTALSAFVIPWTSSKAWLFGTGLFLALACSSGVTVWTALGAAQKRIMSRQGRAVDLIMGGLLAWCAFSVSGLGNIIFR</sequence>
<gene>
    <name evidence="7" type="ORF">C8D99_1164</name>
</gene>
<evidence type="ECO:0000313" key="7">
    <source>
        <dbReference type="EMBL" id="TDY57028.1"/>
    </source>
</evidence>
<dbReference type="RefSeq" id="WP_133958252.1">
    <property type="nucleotide sequence ID" value="NZ_SORI01000016.1"/>
</dbReference>
<dbReference type="Proteomes" id="UP000295066">
    <property type="component" value="Unassembled WGS sequence"/>
</dbReference>
<proteinExistence type="predicted"/>
<dbReference type="OrthoDB" id="198428at2"/>
<keyword evidence="2" id="KW-1003">Cell membrane</keyword>
<organism evidence="7 8">
    <name type="scientific">Aminivibrio pyruvatiphilus</name>
    <dbReference type="NCBI Taxonomy" id="1005740"/>
    <lineage>
        <taxon>Bacteria</taxon>
        <taxon>Thermotogati</taxon>
        <taxon>Synergistota</taxon>
        <taxon>Synergistia</taxon>
        <taxon>Synergistales</taxon>
        <taxon>Aminobacteriaceae</taxon>
        <taxon>Aminivibrio</taxon>
    </lineage>
</organism>
<keyword evidence="5 6" id="KW-0472">Membrane</keyword>
<name>A0A4R8M6H4_9BACT</name>
<feature type="transmembrane region" description="Helical" evidence="6">
    <location>
        <begin position="37"/>
        <end position="61"/>
    </location>
</feature>